<sequence length="121" mass="13585">MVINRVIHSQCKLFVQNRRFGRPDTILSTSPICRAAARLELARVEKKNQIRSYQRIEAGVALASYRHTRGRNPRALARSHHMASISAAPSRPIPKAIEVVARLEGSRKNFRCASGRLKIAT</sequence>
<dbReference type="AlphaFoldDB" id="A0A3E2MSN1"/>
<gene>
    <name evidence="1" type="ORF">DAVIS_03624</name>
</gene>
<comment type="caution">
    <text evidence="1">The sequence shown here is derived from an EMBL/GenBank/DDBJ whole genome shotgun (WGS) entry which is preliminary data.</text>
</comment>
<dbReference type="Proteomes" id="UP000257451">
    <property type="component" value="Unassembled WGS sequence"/>
</dbReference>
<name>A0A3E2MSN1_MYCMR</name>
<organism evidence="1 2">
    <name type="scientific">Mycobacterium marinum</name>
    <dbReference type="NCBI Taxonomy" id="1781"/>
    <lineage>
        <taxon>Bacteria</taxon>
        <taxon>Bacillati</taxon>
        <taxon>Actinomycetota</taxon>
        <taxon>Actinomycetes</taxon>
        <taxon>Mycobacteriales</taxon>
        <taxon>Mycobacteriaceae</taxon>
        <taxon>Mycobacterium</taxon>
        <taxon>Mycobacterium ulcerans group</taxon>
    </lineage>
</organism>
<dbReference type="EMBL" id="PEDF01000120">
    <property type="protein sequence ID" value="RFZ37797.1"/>
    <property type="molecule type" value="Genomic_DNA"/>
</dbReference>
<protein>
    <submittedName>
        <fullName evidence="1">Uncharacterized protein</fullName>
    </submittedName>
</protein>
<evidence type="ECO:0000313" key="1">
    <source>
        <dbReference type="EMBL" id="RFZ37797.1"/>
    </source>
</evidence>
<evidence type="ECO:0000313" key="2">
    <source>
        <dbReference type="Proteomes" id="UP000257451"/>
    </source>
</evidence>
<proteinExistence type="predicted"/>
<accession>A0A3E2MSN1</accession>
<reference evidence="1 2" key="1">
    <citation type="journal article" date="2018" name="Sci. Rep.">
        <title>Extensive genomic diversity among Mycobacterium marinum strains revealed by whole genome sequencing.</title>
        <authorList>
            <person name="Das S."/>
            <person name="Pettersson B.M."/>
            <person name="Behra P.R."/>
            <person name="Mallick A."/>
            <person name="Cheramie M."/>
            <person name="Ramesh M."/>
            <person name="Shirreff L."/>
            <person name="DuCote T."/>
            <person name="Dasgupta S."/>
            <person name="Ennis D.G."/>
            <person name="Kirsebom L.A."/>
        </authorList>
    </citation>
    <scope>NUCLEOTIDE SEQUENCE [LARGE SCALE GENOMIC DNA]</scope>
    <source>
        <strain evidence="1 2">Davis1</strain>
    </source>
</reference>